<organism evidence="1 2">
    <name type="scientific">Nesidiocoris tenuis</name>
    <dbReference type="NCBI Taxonomy" id="355587"/>
    <lineage>
        <taxon>Eukaryota</taxon>
        <taxon>Metazoa</taxon>
        <taxon>Ecdysozoa</taxon>
        <taxon>Arthropoda</taxon>
        <taxon>Hexapoda</taxon>
        <taxon>Insecta</taxon>
        <taxon>Pterygota</taxon>
        <taxon>Neoptera</taxon>
        <taxon>Paraneoptera</taxon>
        <taxon>Hemiptera</taxon>
        <taxon>Heteroptera</taxon>
        <taxon>Panheteroptera</taxon>
        <taxon>Cimicomorpha</taxon>
        <taxon>Miridae</taxon>
        <taxon>Dicyphina</taxon>
        <taxon>Nesidiocoris</taxon>
    </lineage>
</organism>
<sequence>MDLGSEMELGVGSGVTRMGSHPRASLLPMVLAGPSISWGWMLSIAHPTPPTTLGEEAECYQSHTQLLPPPSWTRPAV</sequence>
<proteinExistence type="predicted"/>
<evidence type="ECO:0000313" key="1">
    <source>
        <dbReference type="EMBL" id="BET00632.1"/>
    </source>
</evidence>
<dbReference type="Proteomes" id="UP001307889">
    <property type="component" value="Chromosome 12"/>
</dbReference>
<protein>
    <submittedName>
        <fullName evidence="1">Uncharacterized protein</fullName>
    </submittedName>
</protein>
<gene>
    <name evidence="1" type="ORF">NTJ_13448</name>
</gene>
<name>A0ABN7B8C2_9HEMI</name>
<reference evidence="1 2" key="1">
    <citation type="submission" date="2023-09" db="EMBL/GenBank/DDBJ databases">
        <title>Nesidiocoris tenuis whole genome shotgun sequence.</title>
        <authorList>
            <person name="Shibata T."/>
            <person name="Shimoda M."/>
            <person name="Kobayashi T."/>
            <person name="Uehara T."/>
        </authorList>
    </citation>
    <scope>NUCLEOTIDE SEQUENCE [LARGE SCALE GENOMIC DNA]</scope>
    <source>
        <strain evidence="1 2">Japan</strain>
    </source>
</reference>
<keyword evidence="2" id="KW-1185">Reference proteome</keyword>
<accession>A0ABN7B8C2</accession>
<dbReference type="EMBL" id="AP028920">
    <property type="protein sequence ID" value="BET00632.1"/>
    <property type="molecule type" value="Genomic_DNA"/>
</dbReference>
<evidence type="ECO:0000313" key="2">
    <source>
        <dbReference type="Proteomes" id="UP001307889"/>
    </source>
</evidence>